<dbReference type="InterPro" id="IPR050469">
    <property type="entry name" value="Diguanylate_Cyclase"/>
</dbReference>
<feature type="transmembrane region" description="Helical" evidence="9">
    <location>
        <begin position="255"/>
        <end position="271"/>
    </location>
</feature>
<dbReference type="Proteomes" id="UP000294832">
    <property type="component" value="Unassembled WGS sequence"/>
</dbReference>
<dbReference type="CDD" id="cd01949">
    <property type="entry name" value="GGDEF"/>
    <property type="match status" value="1"/>
</dbReference>
<evidence type="ECO:0000256" key="7">
    <source>
        <dbReference type="ARBA" id="ARBA00023136"/>
    </source>
</evidence>
<dbReference type="InterPro" id="IPR007895">
    <property type="entry name" value="MASE1"/>
</dbReference>
<comment type="catalytic activity">
    <reaction evidence="8">
        <text>2 GTP = 3',3'-c-di-GMP + 2 diphosphate</text>
        <dbReference type="Rhea" id="RHEA:24898"/>
        <dbReference type="ChEBI" id="CHEBI:33019"/>
        <dbReference type="ChEBI" id="CHEBI:37565"/>
        <dbReference type="ChEBI" id="CHEBI:58805"/>
        <dbReference type="EC" id="2.7.7.65"/>
    </reaction>
</comment>
<evidence type="ECO:0000256" key="4">
    <source>
        <dbReference type="ARBA" id="ARBA00022475"/>
    </source>
</evidence>
<comment type="subcellular location">
    <subcellularLocation>
        <location evidence="2">Cell membrane</location>
        <topology evidence="2">Multi-pass membrane protein</topology>
    </subcellularLocation>
</comment>
<dbReference type="GO" id="GO:0005886">
    <property type="term" value="C:plasma membrane"/>
    <property type="evidence" value="ECO:0007669"/>
    <property type="project" value="UniProtKB-SubCell"/>
</dbReference>
<keyword evidence="4" id="KW-1003">Cell membrane</keyword>
<evidence type="ECO:0000256" key="8">
    <source>
        <dbReference type="ARBA" id="ARBA00034247"/>
    </source>
</evidence>
<dbReference type="AlphaFoldDB" id="A0A4R2FCC7"/>
<feature type="domain" description="GGDEF" evidence="10">
    <location>
        <begin position="366"/>
        <end position="496"/>
    </location>
</feature>
<evidence type="ECO:0000313" key="12">
    <source>
        <dbReference type="Proteomes" id="UP000294832"/>
    </source>
</evidence>
<evidence type="ECO:0000256" key="5">
    <source>
        <dbReference type="ARBA" id="ARBA00022692"/>
    </source>
</evidence>
<feature type="transmembrane region" description="Helical" evidence="9">
    <location>
        <begin position="229"/>
        <end position="249"/>
    </location>
</feature>
<comment type="caution">
    <text evidence="11">The sequence shown here is derived from an EMBL/GenBank/DDBJ whole genome shotgun (WGS) entry which is preliminary data.</text>
</comment>
<protein>
    <recommendedName>
        <fullName evidence="3">diguanylate cyclase</fullName>
        <ecNumber evidence="3">2.7.7.65</ecNumber>
    </recommendedName>
</protein>
<proteinExistence type="predicted"/>
<feature type="transmembrane region" description="Helical" evidence="9">
    <location>
        <begin position="25"/>
        <end position="44"/>
    </location>
</feature>
<dbReference type="RefSeq" id="WP_133038481.1">
    <property type="nucleotide sequence ID" value="NZ_SLWF01000007.1"/>
</dbReference>
<feature type="transmembrane region" description="Helical" evidence="9">
    <location>
        <begin position="142"/>
        <end position="160"/>
    </location>
</feature>
<evidence type="ECO:0000256" key="9">
    <source>
        <dbReference type="SAM" id="Phobius"/>
    </source>
</evidence>
<dbReference type="InterPro" id="IPR000160">
    <property type="entry name" value="GGDEF_dom"/>
</dbReference>
<dbReference type="PANTHER" id="PTHR45138">
    <property type="entry name" value="REGULATORY COMPONENTS OF SENSORY TRANSDUCTION SYSTEM"/>
    <property type="match status" value="1"/>
</dbReference>
<dbReference type="Gene3D" id="3.30.70.270">
    <property type="match status" value="1"/>
</dbReference>
<dbReference type="PANTHER" id="PTHR45138:SF9">
    <property type="entry name" value="DIGUANYLATE CYCLASE DGCM-RELATED"/>
    <property type="match status" value="1"/>
</dbReference>
<dbReference type="EMBL" id="SLWF01000007">
    <property type="protein sequence ID" value="TCN86320.1"/>
    <property type="molecule type" value="Genomic_DNA"/>
</dbReference>
<dbReference type="Pfam" id="PF05231">
    <property type="entry name" value="MASE1"/>
    <property type="match status" value="1"/>
</dbReference>
<keyword evidence="12" id="KW-1185">Reference proteome</keyword>
<evidence type="ECO:0000256" key="3">
    <source>
        <dbReference type="ARBA" id="ARBA00012528"/>
    </source>
</evidence>
<dbReference type="GO" id="GO:0052621">
    <property type="term" value="F:diguanylate cyclase activity"/>
    <property type="evidence" value="ECO:0007669"/>
    <property type="project" value="UniProtKB-EC"/>
</dbReference>
<feature type="transmembrane region" description="Helical" evidence="9">
    <location>
        <begin position="278"/>
        <end position="297"/>
    </location>
</feature>
<dbReference type="InterPro" id="IPR029787">
    <property type="entry name" value="Nucleotide_cyclase"/>
</dbReference>
<evidence type="ECO:0000256" key="1">
    <source>
        <dbReference type="ARBA" id="ARBA00001946"/>
    </source>
</evidence>
<keyword evidence="7 9" id="KW-0472">Membrane</keyword>
<gene>
    <name evidence="11" type="ORF">EDC91_10770</name>
</gene>
<dbReference type="SUPFAM" id="SSF55073">
    <property type="entry name" value="Nucleotide cyclase"/>
    <property type="match status" value="1"/>
</dbReference>
<keyword evidence="5 9" id="KW-0812">Transmembrane</keyword>
<evidence type="ECO:0000256" key="2">
    <source>
        <dbReference type="ARBA" id="ARBA00004651"/>
    </source>
</evidence>
<feature type="transmembrane region" description="Helical" evidence="9">
    <location>
        <begin position="65"/>
        <end position="91"/>
    </location>
</feature>
<dbReference type="FunFam" id="3.30.70.270:FF:000001">
    <property type="entry name" value="Diguanylate cyclase domain protein"/>
    <property type="match status" value="1"/>
</dbReference>
<accession>A0A4R2FCC7</accession>
<dbReference type="SMART" id="SM00267">
    <property type="entry name" value="GGDEF"/>
    <property type="match status" value="1"/>
</dbReference>
<dbReference type="Pfam" id="PF00990">
    <property type="entry name" value="GGDEF"/>
    <property type="match status" value="1"/>
</dbReference>
<evidence type="ECO:0000259" key="10">
    <source>
        <dbReference type="PROSITE" id="PS50887"/>
    </source>
</evidence>
<dbReference type="EC" id="2.7.7.65" evidence="3"/>
<comment type="cofactor">
    <cofactor evidence="1">
        <name>Mg(2+)</name>
        <dbReference type="ChEBI" id="CHEBI:18420"/>
    </cofactor>
</comment>
<evidence type="ECO:0000313" key="11">
    <source>
        <dbReference type="EMBL" id="TCN86320.1"/>
    </source>
</evidence>
<feature type="transmembrane region" description="Helical" evidence="9">
    <location>
        <begin position="180"/>
        <end position="203"/>
    </location>
</feature>
<organism evidence="11 12">
    <name type="scientific">Shewanella fodinae</name>
    <dbReference type="NCBI Taxonomy" id="552357"/>
    <lineage>
        <taxon>Bacteria</taxon>
        <taxon>Pseudomonadati</taxon>
        <taxon>Pseudomonadota</taxon>
        <taxon>Gammaproteobacteria</taxon>
        <taxon>Alteromonadales</taxon>
        <taxon>Shewanellaceae</taxon>
        <taxon>Shewanella</taxon>
    </lineage>
</organism>
<dbReference type="NCBIfam" id="TIGR00254">
    <property type="entry name" value="GGDEF"/>
    <property type="match status" value="1"/>
</dbReference>
<keyword evidence="6 9" id="KW-1133">Transmembrane helix</keyword>
<dbReference type="PROSITE" id="PS50887">
    <property type="entry name" value="GGDEF"/>
    <property type="match status" value="1"/>
</dbReference>
<feature type="transmembrane region" description="Helical" evidence="9">
    <location>
        <begin position="111"/>
        <end position="130"/>
    </location>
</feature>
<name>A0A4R2FCC7_9GAMM</name>
<feature type="transmembrane region" description="Helical" evidence="9">
    <location>
        <begin position="303"/>
        <end position="326"/>
    </location>
</feature>
<reference evidence="11 12" key="1">
    <citation type="submission" date="2019-03" db="EMBL/GenBank/DDBJ databases">
        <title>Freshwater and sediment microbial communities from various areas in North America, analyzing microbe dynamics in response to fracking.</title>
        <authorList>
            <person name="Lamendella R."/>
        </authorList>
    </citation>
    <scope>NUCLEOTIDE SEQUENCE [LARGE SCALE GENOMIC DNA]</scope>
    <source>
        <strain evidence="11 12">74A</strain>
    </source>
</reference>
<evidence type="ECO:0000256" key="6">
    <source>
        <dbReference type="ARBA" id="ARBA00022989"/>
    </source>
</evidence>
<dbReference type="InterPro" id="IPR043128">
    <property type="entry name" value="Rev_trsase/Diguanyl_cyclase"/>
</dbReference>
<sequence length="497" mass="55131">MRLQHPQTKADYEPPQGKLKIYSTLVRWPVLSDLLLIIIWMLLWKISSLMEYAPHASIWFPPAGLTFSAILLLGLRAIPPIVFCCMAATFWENADYGTQLPLHQLLETGALFALAHISAYATGACLLKLLISRRDDHQLPSLLLAFTIIGPLSALLASYFTQTALVISGVIPDSTAGHQLWLPLWVGDLLGILVLTPLLIGLLRRIYPRYGVWVSELGLRQVAGSSWEFLLKLATAAVLMVAVMSLTASFQIKEMAFAIFFLCIPQMWIVYTETPLRSGISIALMSFFTAVLVKYLALGEDALIFQFSISVLAASTYFGLLIPVLASSNSRLREMTRKDSLTNAYSRQHFFQQAEQEILRARYYRQPISVIVFDIDAFKQINDKFGHTIGDLALISLANLVNTQLRQADILGRFGGDEFMLLLPGSDQTDATATAERLRQALPQMRIAGISRPITGSFGVTEITPTDTISSAFEKADALLLEAKRRGRNLVLSPLPL</sequence>
<dbReference type="OrthoDB" id="9812260at2"/>